<sequence>MQYTARYSSHIKATPAQAWAWMTSVESISKEMSPILRMTMPAGVKDLQSISFESGKPLFRSWFLLFKILPFDFSDFTLEKIEPEISFVEQSTMGSMRSWRHERRVEPANGGCLLIDELTFEPRFAGWLANKFVGIFFSHRHRQLLKYLGHAEMA</sequence>
<evidence type="ECO:0000313" key="1">
    <source>
        <dbReference type="EMBL" id="GAA4106546.1"/>
    </source>
</evidence>
<protein>
    <recommendedName>
        <fullName evidence="3">Ligand-binding SRPBCC domain-containing protein</fullName>
    </recommendedName>
</protein>
<dbReference type="Proteomes" id="UP001500392">
    <property type="component" value="Unassembled WGS sequence"/>
</dbReference>
<dbReference type="Pfam" id="PF10604">
    <property type="entry name" value="Polyketide_cyc2"/>
    <property type="match status" value="1"/>
</dbReference>
<comment type="caution">
    <text evidence="1">The sequence shown here is derived from an EMBL/GenBank/DDBJ whole genome shotgun (WGS) entry which is preliminary data.</text>
</comment>
<keyword evidence="2" id="KW-1185">Reference proteome</keyword>
<name>A0ABP7X7D0_9GAMM</name>
<dbReference type="RefSeq" id="WP_344938958.1">
    <property type="nucleotide sequence ID" value="NZ_BAABDM010000014.1"/>
</dbReference>
<dbReference type="InterPro" id="IPR019587">
    <property type="entry name" value="Polyketide_cyclase/dehydratase"/>
</dbReference>
<proteinExistence type="predicted"/>
<reference evidence="2" key="1">
    <citation type="journal article" date="2019" name="Int. J. Syst. Evol. Microbiol.">
        <title>The Global Catalogue of Microorganisms (GCM) 10K type strain sequencing project: providing services to taxonomists for standard genome sequencing and annotation.</title>
        <authorList>
            <consortium name="The Broad Institute Genomics Platform"/>
            <consortium name="The Broad Institute Genome Sequencing Center for Infectious Disease"/>
            <person name="Wu L."/>
            <person name="Ma J."/>
        </authorList>
    </citation>
    <scope>NUCLEOTIDE SEQUENCE [LARGE SCALE GENOMIC DNA]</scope>
    <source>
        <strain evidence="2">JCM 17304</strain>
    </source>
</reference>
<dbReference type="SUPFAM" id="SSF55961">
    <property type="entry name" value="Bet v1-like"/>
    <property type="match status" value="1"/>
</dbReference>
<evidence type="ECO:0000313" key="2">
    <source>
        <dbReference type="Proteomes" id="UP001500392"/>
    </source>
</evidence>
<dbReference type="Gene3D" id="3.30.530.20">
    <property type="match status" value="1"/>
</dbReference>
<organism evidence="1 2">
    <name type="scientific">Zhongshania borealis</name>
    <dbReference type="NCBI Taxonomy" id="889488"/>
    <lineage>
        <taxon>Bacteria</taxon>
        <taxon>Pseudomonadati</taxon>
        <taxon>Pseudomonadota</taxon>
        <taxon>Gammaproteobacteria</taxon>
        <taxon>Cellvibrionales</taxon>
        <taxon>Spongiibacteraceae</taxon>
        <taxon>Zhongshania</taxon>
    </lineage>
</organism>
<evidence type="ECO:0008006" key="3">
    <source>
        <dbReference type="Google" id="ProtNLM"/>
    </source>
</evidence>
<gene>
    <name evidence="1" type="ORF">GCM10022414_37060</name>
</gene>
<accession>A0ABP7X7D0</accession>
<dbReference type="InterPro" id="IPR023393">
    <property type="entry name" value="START-like_dom_sf"/>
</dbReference>
<dbReference type="EMBL" id="BAABDM010000014">
    <property type="protein sequence ID" value="GAA4106546.1"/>
    <property type="molecule type" value="Genomic_DNA"/>
</dbReference>